<evidence type="ECO:0000256" key="14">
    <source>
        <dbReference type="ARBA" id="ARBA00079184"/>
    </source>
</evidence>
<dbReference type="SMART" id="SM00184">
    <property type="entry name" value="RING"/>
    <property type="match status" value="1"/>
</dbReference>
<dbReference type="PANTHER" id="PTHR46077">
    <property type="entry name" value="E3 UBIQUITIN-PROTEIN LIGASE TOPORS"/>
    <property type="match status" value="1"/>
</dbReference>
<keyword evidence="8" id="KW-0805">Transcription regulation</keyword>
<evidence type="ECO:0000256" key="16">
    <source>
        <dbReference type="SAM" id="MobiDB-lite"/>
    </source>
</evidence>
<evidence type="ECO:0000256" key="3">
    <source>
        <dbReference type="ARBA" id="ARBA00022679"/>
    </source>
</evidence>
<organism evidence="18 19">
    <name type="scientific">Lasius niger</name>
    <name type="common">Black garden ant</name>
    <dbReference type="NCBI Taxonomy" id="67767"/>
    <lineage>
        <taxon>Eukaryota</taxon>
        <taxon>Metazoa</taxon>
        <taxon>Ecdysozoa</taxon>
        <taxon>Arthropoda</taxon>
        <taxon>Hexapoda</taxon>
        <taxon>Insecta</taxon>
        <taxon>Pterygota</taxon>
        <taxon>Neoptera</taxon>
        <taxon>Endopterygota</taxon>
        <taxon>Hymenoptera</taxon>
        <taxon>Apocrita</taxon>
        <taxon>Aculeata</taxon>
        <taxon>Formicoidea</taxon>
        <taxon>Formicidae</taxon>
        <taxon>Formicinae</taxon>
        <taxon>Lasius</taxon>
        <taxon>Lasius</taxon>
    </lineage>
</organism>
<dbReference type="PaxDb" id="67767-A0A0J7N383"/>
<comment type="caution">
    <text evidence="18">The sequence shown here is derived from an EMBL/GenBank/DDBJ whole genome shotgun (WGS) entry which is preliminary data.</text>
</comment>
<dbReference type="GO" id="GO:0061630">
    <property type="term" value="F:ubiquitin protein ligase activity"/>
    <property type="evidence" value="ECO:0007669"/>
    <property type="project" value="UniProtKB-EC"/>
</dbReference>
<feature type="region of interest" description="Disordered" evidence="16">
    <location>
        <begin position="162"/>
        <end position="185"/>
    </location>
</feature>
<feature type="domain" description="RING-type" evidence="17">
    <location>
        <begin position="43"/>
        <end position="82"/>
    </location>
</feature>
<dbReference type="GO" id="GO:0008270">
    <property type="term" value="F:zinc ion binding"/>
    <property type="evidence" value="ECO:0007669"/>
    <property type="project" value="UniProtKB-KW"/>
</dbReference>
<dbReference type="InterPro" id="IPR013083">
    <property type="entry name" value="Znf_RING/FYVE/PHD"/>
</dbReference>
<dbReference type="STRING" id="67767.A0A0J7N383"/>
<evidence type="ECO:0000256" key="6">
    <source>
        <dbReference type="ARBA" id="ARBA00022786"/>
    </source>
</evidence>
<dbReference type="GO" id="GO:0000209">
    <property type="term" value="P:protein polyubiquitination"/>
    <property type="evidence" value="ECO:0007669"/>
    <property type="project" value="TreeGrafter"/>
</dbReference>
<evidence type="ECO:0000256" key="5">
    <source>
        <dbReference type="ARBA" id="ARBA00022771"/>
    </source>
</evidence>
<evidence type="ECO:0000256" key="2">
    <source>
        <dbReference type="ARBA" id="ARBA00012483"/>
    </source>
</evidence>
<evidence type="ECO:0000256" key="10">
    <source>
        <dbReference type="ARBA" id="ARBA00071236"/>
    </source>
</evidence>
<dbReference type="AlphaFoldDB" id="A0A0J7N383"/>
<sequence>MEGPLEIKNSVADTEEPIKSEAPVQNPDNSERSDGATSPPPNCSICLGKLVNTSFTDSCLHQFCFNCLLEWSKIKTECPLCKQTFKSIIHSVRSEEDYAQYHIPRELASQISNQSQVTAALDLVGNFGFESNWDVLPRRFVYRTTMTGNRRHGVLLNPEQVTRREQLPSMAPQVPREERRRRRADPTDYRRTVYRHGVWATSLPDIFGRFRECSAEYYSNNSSSSSTTSDNSDVRILDEAIDLRVNTELPSTINHSISMPGPSTVGQVFHRVETSYNVPEVLIVSSSSSESDGECEIIGYVKPRHERTPEIIELLSSDSDSDVPHICNGNAQ</sequence>
<dbReference type="GO" id="GO:0005634">
    <property type="term" value="C:nucleus"/>
    <property type="evidence" value="ECO:0007669"/>
    <property type="project" value="UniProtKB-ARBA"/>
</dbReference>
<reference evidence="18 19" key="1">
    <citation type="submission" date="2015-04" db="EMBL/GenBank/DDBJ databases">
        <title>Lasius niger genome sequencing.</title>
        <authorList>
            <person name="Konorov E.A."/>
            <person name="Nikitin M.A."/>
            <person name="Kirill M.V."/>
            <person name="Chang P."/>
        </authorList>
    </citation>
    <scope>NUCLEOTIDE SEQUENCE [LARGE SCALE GENOMIC DNA]</scope>
    <source>
        <tissue evidence="18">Whole</tissue>
    </source>
</reference>
<evidence type="ECO:0000259" key="17">
    <source>
        <dbReference type="PROSITE" id="PS50089"/>
    </source>
</evidence>
<dbReference type="Gene3D" id="3.30.40.10">
    <property type="entry name" value="Zinc/RING finger domain, C3HC4 (zinc finger)"/>
    <property type="match status" value="1"/>
</dbReference>
<dbReference type="SUPFAM" id="SSF57850">
    <property type="entry name" value="RING/U-box"/>
    <property type="match status" value="1"/>
</dbReference>
<feature type="region of interest" description="Disordered" evidence="16">
    <location>
        <begin position="1"/>
        <end position="39"/>
    </location>
</feature>
<evidence type="ECO:0000256" key="12">
    <source>
        <dbReference type="ARBA" id="ARBA00076940"/>
    </source>
</evidence>
<keyword evidence="5 15" id="KW-0863">Zinc-finger</keyword>
<evidence type="ECO:0000256" key="8">
    <source>
        <dbReference type="ARBA" id="ARBA00023015"/>
    </source>
</evidence>
<dbReference type="PROSITE" id="PS00518">
    <property type="entry name" value="ZF_RING_1"/>
    <property type="match status" value="1"/>
</dbReference>
<dbReference type="EMBL" id="LBMM01010901">
    <property type="protein sequence ID" value="KMQ87165.1"/>
    <property type="molecule type" value="Genomic_DNA"/>
</dbReference>
<comment type="catalytic activity">
    <reaction evidence="1">
        <text>S-ubiquitinyl-[E2 ubiquitin-conjugating enzyme]-L-cysteine + [acceptor protein]-L-lysine = [E2 ubiquitin-conjugating enzyme]-L-cysteine + N(6)-ubiquitinyl-[acceptor protein]-L-lysine.</text>
        <dbReference type="EC" id="2.3.2.27"/>
    </reaction>
</comment>
<dbReference type="FunFam" id="3.30.40.10:FF:000136">
    <property type="entry name" value="E3 ubiquitin-protein ligase Topors"/>
    <property type="match status" value="1"/>
</dbReference>
<dbReference type="PROSITE" id="PS50089">
    <property type="entry name" value="ZF_RING_2"/>
    <property type="match status" value="1"/>
</dbReference>
<keyword evidence="9" id="KW-0804">Transcription</keyword>
<gene>
    <name evidence="18" type="ORF">RF55_13626</name>
</gene>
<dbReference type="EC" id="2.3.2.27" evidence="2"/>
<dbReference type="Proteomes" id="UP000036403">
    <property type="component" value="Unassembled WGS sequence"/>
</dbReference>
<evidence type="ECO:0000256" key="7">
    <source>
        <dbReference type="ARBA" id="ARBA00022833"/>
    </source>
</evidence>
<evidence type="ECO:0000256" key="11">
    <source>
        <dbReference type="ARBA" id="ARBA00076856"/>
    </source>
</evidence>
<dbReference type="PANTHER" id="PTHR46077:SF1">
    <property type="entry name" value="TOP1 BINDING ARGININE_SERINE RICH PROTEIN, E3 UBIQUITIN LIGASE"/>
    <property type="match status" value="1"/>
</dbReference>
<evidence type="ECO:0000313" key="19">
    <source>
        <dbReference type="Proteomes" id="UP000036403"/>
    </source>
</evidence>
<protein>
    <recommendedName>
        <fullName evidence="10">E3 ubiquitin-protein ligase Topors</fullName>
        <ecNumber evidence="2">2.3.2.27</ecNumber>
    </recommendedName>
    <alternativeName>
        <fullName evidence="11">RING-type E3 ubiquitin transferase Topors</fullName>
    </alternativeName>
    <alternativeName>
        <fullName evidence="13">SUMO1-protein E3 ligase Topors</fullName>
    </alternativeName>
    <alternativeName>
        <fullName evidence="12">Topoisomerase I-binding RING finger protein</fullName>
    </alternativeName>
    <alternativeName>
        <fullName evidence="14">Topoisomerase I-binding arginine/serine-rich protein</fullName>
    </alternativeName>
</protein>
<evidence type="ECO:0000256" key="4">
    <source>
        <dbReference type="ARBA" id="ARBA00022723"/>
    </source>
</evidence>
<proteinExistence type="predicted"/>
<accession>A0A0J7N383</accession>
<keyword evidence="19" id="KW-1185">Reference proteome</keyword>
<dbReference type="OrthoDB" id="365379at2759"/>
<evidence type="ECO:0000313" key="18">
    <source>
        <dbReference type="EMBL" id="KMQ87165.1"/>
    </source>
</evidence>
<dbReference type="Pfam" id="PF00097">
    <property type="entry name" value="zf-C3HC4"/>
    <property type="match status" value="1"/>
</dbReference>
<dbReference type="InterPro" id="IPR001841">
    <property type="entry name" value="Znf_RING"/>
</dbReference>
<keyword evidence="7" id="KW-0862">Zinc</keyword>
<evidence type="ECO:0000256" key="13">
    <source>
        <dbReference type="ARBA" id="ARBA00079040"/>
    </source>
</evidence>
<keyword evidence="6" id="KW-0833">Ubl conjugation pathway</keyword>
<dbReference type="InterPro" id="IPR058746">
    <property type="entry name" value="Znf_RING-type_Topors"/>
</dbReference>
<dbReference type="InterPro" id="IPR017907">
    <property type="entry name" value="Znf_RING_CS"/>
</dbReference>
<evidence type="ECO:0000256" key="1">
    <source>
        <dbReference type="ARBA" id="ARBA00000900"/>
    </source>
</evidence>
<evidence type="ECO:0000256" key="9">
    <source>
        <dbReference type="ARBA" id="ARBA00023163"/>
    </source>
</evidence>
<keyword evidence="3" id="KW-0808">Transferase</keyword>
<keyword evidence="4" id="KW-0479">Metal-binding</keyword>
<dbReference type="GO" id="GO:0006513">
    <property type="term" value="P:protein monoubiquitination"/>
    <property type="evidence" value="ECO:0007669"/>
    <property type="project" value="TreeGrafter"/>
</dbReference>
<dbReference type="InterPro" id="IPR018957">
    <property type="entry name" value="Znf_C3HC4_RING-type"/>
</dbReference>
<name>A0A0J7N383_LASNI</name>
<dbReference type="CDD" id="cd16574">
    <property type="entry name" value="RING-HC_Topors"/>
    <property type="match status" value="1"/>
</dbReference>
<evidence type="ECO:0000256" key="15">
    <source>
        <dbReference type="PROSITE-ProRule" id="PRU00175"/>
    </source>
</evidence>